<dbReference type="eggNOG" id="ENOG50349QQ">
    <property type="taxonomic scope" value="Bacteria"/>
</dbReference>
<accession>E1IAS4</accession>
<reference evidence="3 4" key="1">
    <citation type="journal article" date="2011" name="J. Bacteriol.">
        <title>Draft genome sequence of the anoxygenic filamentous phototrophic bacterium Oscillochloris trichoides subsp. DG-6.</title>
        <authorList>
            <person name="Kuznetsov B.B."/>
            <person name="Ivanovsky R.N."/>
            <person name="Keppen O.I."/>
            <person name="Sukhacheva M.V."/>
            <person name="Bumazhkin B.K."/>
            <person name="Patutina E.O."/>
            <person name="Beletsky A.V."/>
            <person name="Mardanov A.V."/>
            <person name="Baslerov R.V."/>
            <person name="Panteleeva A.N."/>
            <person name="Kolganova T.V."/>
            <person name="Ravin N.V."/>
            <person name="Skryabin K.G."/>
        </authorList>
    </citation>
    <scope>NUCLEOTIDE SEQUENCE [LARGE SCALE GENOMIC DNA]</scope>
    <source>
        <strain evidence="3 4">DG-6</strain>
    </source>
</reference>
<dbReference type="OrthoDB" id="153104at2"/>
<dbReference type="EMBL" id="ADVR01000007">
    <property type="protein sequence ID" value="EFO81680.1"/>
    <property type="molecule type" value="Genomic_DNA"/>
</dbReference>
<dbReference type="Pfam" id="PF14332">
    <property type="entry name" value="DUF4388"/>
    <property type="match status" value="1"/>
</dbReference>
<protein>
    <recommendedName>
        <fullName evidence="2">PatA-like N-terminal domain-containing protein</fullName>
    </recommendedName>
</protein>
<gene>
    <name evidence="3" type="ORF">OSCT_0425</name>
</gene>
<dbReference type="PANTHER" id="PTHR36304">
    <property type="entry name" value="DOMAIN GTPASE-ACTIVATING PROTEIN, PUTATIVE-RELATED-RELATED"/>
    <property type="match status" value="1"/>
</dbReference>
<sequence>MKLEGTLETIPLHELIEMVSYSSVTGALNIYATSVNGHLYFRDGTLYHCDIDGSVGQPALVKLFEIGEAAFSFVSDVTCNEESIWGDIEEHIRLAQRLARRWQVIRSRVPSLEQIPVLVVSFEVALRRVGPFHHQVLDRINGQHTLADIVTDLGWTEIDVAEVVAQMIQDRLVDLRTEPATENETHPTVSGPRGSLFGRLLPRSGDTTQPGRVATEELILHAVGR</sequence>
<dbReference type="PANTHER" id="PTHR36304:SF4">
    <property type="entry name" value="DUF4388 DOMAIN-CONTAINING PROTEIN"/>
    <property type="match status" value="1"/>
</dbReference>
<evidence type="ECO:0000313" key="3">
    <source>
        <dbReference type="EMBL" id="EFO81680.1"/>
    </source>
</evidence>
<proteinExistence type="predicted"/>
<evidence type="ECO:0000313" key="4">
    <source>
        <dbReference type="Proteomes" id="UP000054010"/>
    </source>
</evidence>
<keyword evidence="4" id="KW-1185">Reference proteome</keyword>
<dbReference type="InterPro" id="IPR025497">
    <property type="entry name" value="PatA-like_N"/>
</dbReference>
<feature type="region of interest" description="Disordered" evidence="1">
    <location>
        <begin position="178"/>
        <end position="212"/>
    </location>
</feature>
<feature type="domain" description="PatA-like N-terminal" evidence="2">
    <location>
        <begin position="4"/>
        <end position="103"/>
    </location>
</feature>
<organism evidence="3 4">
    <name type="scientific">Oscillochloris trichoides DG-6</name>
    <dbReference type="NCBI Taxonomy" id="765420"/>
    <lineage>
        <taxon>Bacteria</taxon>
        <taxon>Bacillati</taxon>
        <taxon>Chloroflexota</taxon>
        <taxon>Chloroflexia</taxon>
        <taxon>Chloroflexales</taxon>
        <taxon>Chloroflexineae</taxon>
        <taxon>Oscillochloridaceae</taxon>
        <taxon>Oscillochloris</taxon>
    </lineage>
</organism>
<dbReference type="STRING" id="765420.OSCT_0425"/>
<dbReference type="Proteomes" id="UP000054010">
    <property type="component" value="Unassembled WGS sequence"/>
</dbReference>
<comment type="caution">
    <text evidence="3">The sequence shown here is derived from an EMBL/GenBank/DDBJ whole genome shotgun (WGS) entry which is preliminary data.</text>
</comment>
<evidence type="ECO:0000259" key="2">
    <source>
        <dbReference type="Pfam" id="PF14332"/>
    </source>
</evidence>
<name>E1IAS4_9CHLR</name>
<dbReference type="HOGENOM" id="CLU_1228894_0_0_0"/>
<evidence type="ECO:0000256" key="1">
    <source>
        <dbReference type="SAM" id="MobiDB-lite"/>
    </source>
</evidence>
<dbReference type="AlphaFoldDB" id="E1IAS4"/>